<proteinExistence type="predicted"/>
<dbReference type="EMBL" id="NEXX01000001">
    <property type="protein sequence ID" value="OUY08274.1"/>
    <property type="molecule type" value="Genomic_DNA"/>
</dbReference>
<dbReference type="OrthoDB" id="6050524at2"/>
<dbReference type="Pfam" id="PF20455">
    <property type="entry name" value="DUF6708"/>
    <property type="match status" value="1"/>
</dbReference>
<sequence>MNLKARLIRQLININNRINSGQYITKVKREDLFATKFLNQNGYNSGLDQDRWNYFSVIKMNNTYLEMSDPSYATRGFGNMLIAYCLLVWASFIAYFFWESILSYSIYGSRVITGFLYASILCSLFFVLAPLCLGFSFDNYHYTHYPIRFNRKNRKVYFMDKGGQFYSESWEKVLFYITKEGSERWDDMSASYELRAAIVDEQGLIQHIAGIGAPVPKEFLVEAQFRMITTYMNIGPELLYPEYKEDMEYNETELMARVTFCNDIDGKKESPAFSRYRVNMRNYGGRLWHLVSWIGLRVPLLMIGRIIGMKTCTVPVWPEWIEAENKIAKNDKYIVDASINEYYHYNVWKRKVEVIKKFPNGEPL</sequence>
<evidence type="ECO:0000256" key="1">
    <source>
        <dbReference type="SAM" id="Phobius"/>
    </source>
</evidence>
<feature type="domain" description="DUF6708" evidence="2">
    <location>
        <begin position="135"/>
        <end position="326"/>
    </location>
</feature>
<feature type="transmembrane region" description="Helical" evidence="1">
    <location>
        <begin position="287"/>
        <end position="308"/>
    </location>
</feature>
<keyword evidence="4" id="KW-1185">Reference proteome</keyword>
<evidence type="ECO:0000313" key="3">
    <source>
        <dbReference type="EMBL" id="OUY08274.1"/>
    </source>
</evidence>
<dbReference type="RefSeq" id="WP_087618915.1">
    <property type="nucleotide sequence ID" value="NZ_NEXX01000001.1"/>
</dbReference>
<comment type="caution">
    <text evidence="3">The sequence shown here is derived from an EMBL/GenBank/DDBJ whole genome shotgun (WGS) entry which is preliminary data.</text>
</comment>
<keyword evidence="1" id="KW-0812">Transmembrane</keyword>
<organism evidence="3 4">
    <name type="scientific">Acinetobacter populi</name>
    <dbReference type="NCBI Taxonomy" id="1582270"/>
    <lineage>
        <taxon>Bacteria</taxon>
        <taxon>Pseudomonadati</taxon>
        <taxon>Pseudomonadota</taxon>
        <taxon>Gammaproteobacteria</taxon>
        <taxon>Moraxellales</taxon>
        <taxon>Moraxellaceae</taxon>
        <taxon>Acinetobacter</taxon>
    </lineage>
</organism>
<evidence type="ECO:0000259" key="2">
    <source>
        <dbReference type="Pfam" id="PF20455"/>
    </source>
</evidence>
<dbReference type="Proteomes" id="UP000196536">
    <property type="component" value="Unassembled WGS sequence"/>
</dbReference>
<name>A0A1Z9Z1D5_9GAMM</name>
<protein>
    <recommendedName>
        <fullName evidence="2">DUF6708 domain-containing protein</fullName>
    </recommendedName>
</protein>
<reference evidence="3 4" key="1">
    <citation type="submission" date="2017-05" db="EMBL/GenBank/DDBJ databases">
        <title>Acinetobacter populi ANC 5415 (= PBJ7), whole genome shotgun sequencing project.</title>
        <authorList>
            <person name="Nemec A."/>
            <person name="Radolfova-Krizova L."/>
        </authorList>
    </citation>
    <scope>NUCLEOTIDE SEQUENCE [LARGE SCALE GENOMIC DNA]</scope>
    <source>
        <strain evidence="3 4">PBJ7</strain>
    </source>
</reference>
<feature type="transmembrane region" description="Helical" evidence="1">
    <location>
        <begin position="114"/>
        <end position="137"/>
    </location>
</feature>
<evidence type="ECO:0000313" key="4">
    <source>
        <dbReference type="Proteomes" id="UP000196536"/>
    </source>
</evidence>
<accession>A0A1Z9Z1D5</accession>
<gene>
    <name evidence="3" type="ORF">CAP51_01235</name>
</gene>
<keyword evidence="1" id="KW-0472">Membrane</keyword>
<keyword evidence="1" id="KW-1133">Transmembrane helix</keyword>
<dbReference type="InterPro" id="IPR046554">
    <property type="entry name" value="DUF6708"/>
</dbReference>
<dbReference type="AlphaFoldDB" id="A0A1Z9Z1D5"/>
<feature type="transmembrane region" description="Helical" evidence="1">
    <location>
        <begin position="77"/>
        <end position="98"/>
    </location>
</feature>